<accession>A0A1A9A1J2</accession>
<keyword evidence="3" id="KW-0808">Transferase</keyword>
<name>A0A1A9A1J2_9ACTN</name>
<dbReference type="EMBL" id="LT594324">
    <property type="protein sequence ID" value="SBT50016.1"/>
    <property type="molecule type" value="Genomic_DNA"/>
</dbReference>
<dbReference type="Proteomes" id="UP000198765">
    <property type="component" value="Chromosome I"/>
</dbReference>
<keyword evidence="3" id="KW-0418">Kinase</keyword>
<dbReference type="InterPro" id="IPR002575">
    <property type="entry name" value="Aminoglycoside_PTrfase"/>
</dbReference>
<dbReference type="SUPFAM" id="SSF56112">
    <property type="entry name" value="Protein kinase-like (PK-like)"/>
    <property type="match status" value="1"/>
</dbReference>
<dbReference type="Pfam" id="PF01636">
    <property type="entry name" value="APH"/>
    <property type="match status" value="1"/>
</dbReference>
<reference evidence="3 4" key="1">
    <citation type="submission" date="2016-06" db="EMBL/GenBank/DDBJ databases">
        <authorList>
            <person name="Kjaerup R.B."/>
            <person name="Dalgaard T.S."/>
            <person name="Juul-Madsen H.R."/>
        </authorList>
    </citation>
    <scope>NUCLEOTIDE SEQUENCE [LARGE SCALE GENOMIC DNA]</scope>
    <source>
        <strain evidence="3 4">DSM 45248</strain>
    </source>
</reference>
<keyword evidence="4" id="KW-1185">Reference proteome</keyword>
<evidence type="ECO:0000256" key="1">
    <source>
        <dbReference type="SAM" id="MobiDB-lite"/>
    </source>
</evidence>
<dbReference type="PATRIC" id="fig|299146.4.peg.3754"/>
<feature type="compositionally biased region" description="Basic and acidic residues" evidence="1">
    <location>
        <begin position="279"/>
        <end position="289"/>
    </location>
</feature>
<feature type="domain" description="Aminoglycoside phosphotransferase" evidence="2">
    <location>
        <begin position="21"/>
        <end position="232"/>
    </location>
</feature>
<dbReference type="GO" id="GO:0016301">
    <property type="term" value="F:kinase activity"/>
    <property type="evidence" value="ECO:0007669"/>
    <property type="project" value="UniProtKB-KW"/>
</dbReference>
<dbReference type="Gene3D" id="3.90.1200.10">
    <property type="match status" value="1"/>
</dbReference>
<organism evidence="3 4">
    <name type="scientific">Micromonospora narathiwatensis</name>
    <dbReference type="NCBI Taxonomy" id="299146"/>
    <lineage>
        <taxon>Bacteria</taxon>
        <taxon>Bacillati</taxon>
        <taxon>Actinomycetota</taxon>
        <taxon>Actinomycetes</taxon>
        <taxon>Micromonosporales</taxon>
        <taxon>Micromonosporaceae</taxon>
        <taxon>Micromonospora</taxon>
    </lineage>
</organism>
<feature type="region of interest" description="Disordered" evidence="1">
    <location>
        <begin position="277"/>
        <end position="298"/>
    </location>
</feature>
<evidence type="ECO:0000313" key="4">
    <source>
        <dbReference type="Proteomes" id="UP000198765"/>
    </source>
</evidence>
<evidence type="ECO:0000313" key="3">
    <source>
        <dbReference type="EMBL" id="SBT50016.1"/>
    </source>
</evidence>
<dbReference type="InterPro" id="IPR011009">
    <property type="entry name" value="Kinase-like_dom_sf"/>
</dbReference>
<proteinExistence type="predicted"/>
<evidence type="ECO:0000259" key="2">
    <source>
        <dbReference type="Pfam" id="PF01636"/>
    </source>
</evidence>
<protein>
    <submittedName>
        <fullName evidence="3">Homoserine kinase type II</fullName>
    </submittedName>
</protein>
<sequence>MIAEEKLRSCLANLWGVTDATVEPHHGGMNSATWFVTAGAESWVAKAVAPAARRSLLGGLTVAGHVDAAGIPTGAPATTRQGEIIADVEGIPLALLRRVDGDGLSGGTPDEQRLIGRTLGRVHEVLREVSVKDADRFHWVDVQAAHLAVRPWIRPAVAAAVAAYEALDPSTLSWGLLHTDPAPEAFLLDRRTGVCGLIDWSVAITGPLLYDLASAVMYAGGPRRAVCLIEAYLTRRTLTRAEVEHGLPTMLRFRWAVQADYFARRLATGDLTGLANNEGNEKGLEDARHRLSQIPQNT</sequence>
<gene>
    <name evidence="3" type="ORF">GA0070621_3626</name>
</gene>
<dbReference type="AlphaFoldDB" id="A0A1A9A1J2"/>